<dbReference type="OrthoDB" id="5521797at2759"/>
<organism evidence="1 2">
    <name type="scientific">Coemansia brasiliensis</name>
    <dbReference type="NCBI Taxonomy" id="2650707"/>
    <lineage>
        <taxon>Eukaryota</taxon>
        <taxon>Fungi</taxon>
        <taxon>Fungi incertae sedis</taxon>
        <taxon>Zoopagomycota</taxon>
        <taxon>Kickxellomycotina</taxon>
        <taxon>Kickxellomycetes</taxon>
        <taxon>Kickxellales</taxon>
        <taxon>Kickxellaceae</taxon>
        <taxon>Coemansia</taxon>
    </lineage>
</organism>
<keyword evidence="2" id="KW-1185">Reference proteome</keyword>
<comment type="caution">
    <text evidence="1">The sequence shown here is derived from an EMBL/GenBank/DDBJ whole genome shotgun (WGS) entry which is preliminary data.</text>
</comment>
<protein>
    <submittedName>
        <fullName evidence="1">Uncharacterized protein</fullName>
    </submittedName>
</protein>
<evidence type="ECO:0000313" key="2">
    <source>
        <dbReference type="Proteomes" id="UP001139887"/>
    </source>
</evidence>
<gene>
    <name evidence="1" type="ORF">IWW36_003430</name>
</gene>
<feature type="non-terminal residue" evidence="1">
    <location>
        <position position="466"/>
    </location>
</feature>
<accession>A0A9W8I569</accession>
<proteinExistence type="predicted"/>
<dbReference type="SUPFAM" id="SSF52047">
    <property type="entry name" value="RNI-like"/>
    <property type="match status" value="1"/>
</dbReference>
<dbReference type="AlphaFoldDB" id="A0A9W8I569"/>
<name>A0A9W8I569_9FUNG</name>
<evidence type="ECO:0000313" key="1">
    <source>
        <dbReference type="EMBL" id="KAJ2848215.1"/>
    </source>
</evidence>
<sequence length="466" mass="52703">MTDFSSLPLCIHRTILSFLLKNESENLREWQQNLAILAVCSIWRKLAYSTVFSQLYVEFFPGAFTVKQQLLLVRYIASFHRHLVKRIAITLAQQLPLSTFLNSIAVILQLGKVHWLNAQSLLIDAAKDTIKAYGSVDDDGHNIDMLLTEFPVSLYKSMPRIAQLRMHLVEENRSTLALTSNIVNHYATRLVWLECTVPITLTARHFSAQLSRLVLDLRFEDMQHHLPSVCAQSLCVLELYEVPESFSWSSFRCEATPGRIVFGRLKELVLSFNFSIGSKEVEPMAINSYRLQLHFPQLRSLTVTSCPVNCHALFADSYYACLRSAHISGWLSAADMFAQAAPSHIDELRVEISRVGASDSSRFYAATNHLFGSASVQSNAVAELSISLLEFDLEPQLIEWWQLSRLDIADTQVPFRTMLALAKRLPNLQSFCVYACVVAEDELDQIEQNHCFSEAPYSKLSTMAIG</sequence>
<dbReference type="Proteomes" id="UP001139887">
    <property type="component" value="Unassembled WGS sequence"/>
</dbReference>
<dbReference type="EMBL" id="JANBUW010000197">
    <property type="protein sequence ID" value="KAJ2848215.1"/>
    <property type="molecule type" value="Genomic_DNA"/>
</dbReference>
<reference evidence="1" key="1">
    <citation type="submission" date="2022-07" db="EMBL/GenBank/DDBJ databases">
        <title>Phylogenomic reconstructions and comparative analyses of Kickxellomycotina fungi.</title>
        <authorList>
            <person name="Reynolds N.K."/>
            <person name="Stajich J.E."/>
            <person name="Barry K."/>
            <person name="Grigoriev I.V."/>
            <person name="Crous P."/>
            <person name="Smith M.E."/>
        </authorList>
    </citation>
    <scope>NUCLEOTIDE SEQUENCE</scope>
    <source>
        <strain evidence="1">NRRL 1566</strain>
    </source>
</reference>